<comment type="similarity">
    <text evidence="1">Belongs to the sigma-70 factor family. ECF subfamily.</text>
</comment>
<sequence>MELISFSKYRKKTKVYKAKKGDNEAFLALIDENRLNIYRVARGILKNEEDIKDAIQNTLIKAFQNVRTLKKDEYFKTWLIRILINECNQILRKNKGNMFLDENVGDVGEQYTDDYKNMDLVRAINLLDEELRILITLFYFEDISVKDISKILNISQGTVKSRLSRARSKLKETLGEDY</sequence>
<protein>
    <submittedName>
        <fullName evidence="7">RNA polymerase sigma-70 factor, ECF subfamily</fullName>
    </submittedName>
</protein>
<evidence type="ECO:0000259" key="6">
    <source>
        <dbReference type="Pfam" id="PF08281"/>
    </source>
</evidence>
<dbReference type="NCBIfam" id="TIGR02937">
    <property type="entry name" value="sigma70-ECF"/>
    <property type="match status" value="1"/>
</dbReference>
<dbReference type="InterPro" id="IPR039425">
    <property type="entry name" value="RNA_pol_sigma-70-like"/>
</dbReference>
<dbReference type="InterPro" id="IPR013324">
    <property type="entry name" value="RNA_pol_sigma_r3/r4-like"/>
</dbReference>
<dbReference type="Gene3D" id="1.10.1740.10">
    <property type="match status" value="1"/>
</dbReference>
<dbReference type="Proteomes" id="UP000184114">
    <property type="component" value="Unassembled WGS sequence"/>
</dbReference>
<dbReference type="SUPFAM" id="SSF88946">
    <property type="entry name" value="Sigma2 domain of RNA polymerase sigma factors"/>
    <property type="match status" value="1"/>
</dbReference>
<dbReference type="RefSeq" id="WP_072973872.1">
    <property type="nucleotide sequence ID" value="NZ_FQTY01000003.1"/>
</dbReference>
<dbReference type="STRING" id="1123404.SAMN02745784_01024"/>
<dbReference type="Pfam" id="PF04542">
    <property type="entry name" value="Sigma70_r2"/>
    <property type="match status" value="1"/>
</dbReference>
<keyword evidence="2" id="KW-0805">Transcription regulation</keyword>
<dbReference type="GO" id="GO:0006352">
    <property type="term" value="P:DNA-templated transcription initiation"/>
    <property type="evidence" value="ECO:0007669"/>
    <property type="project" value="InterPro"/>
</dbReference>
<keyword evidence="3" id="KW-0731">Sigma factor</keyword>
<keyword evidence="8" id="KW-1185">Reference proteome</keyword>
<dbReference type="PANTHER" id="PTHR43133:SF51">
    <property type="entry name" value="RNA POLYMERASE SIGMA FACTOR"/>
    <property type="match status" value="1"/>
</dbReference>
<dbReference type="Pfam" id="PF08281">
    <property type="entry name" value="Sigma70_r4_2"/>
    <property type="match status" value="1"/>
</dbReference>
<dbReference type="InterPro" id="IPR007627">
    <property type="entry name" value="RNA_pol_sigma70_r2"/>
</dbReference>
<dbReference type="GO" id="GO:0003677">
    <property type="term" value="F:DNA binding"/>
    <property type="evidence" value="ECO:0007669"/>
    <property type="project" value="InterPro"/>
</dbReference>
<dbReference type="InterPro" id="IPR013249">
    <property type="entry name" value="RNA_pol_sigma70_r4_t2"/>
</dbReference>
<evidence type="ECO:0000256" key="4">
    <source>
        <dbReference type="ARBA" id="ARBA00023163"/>
    </source>
</evidence>
<dbReference type="CDD" id="cd06171">
    <property type="entry name" value="Sigma70_r4"/>
    <property type="match status" value="1"/>
</dbReference>
<dbReference type="Gene3D" id="1.10.10.10">
    <property type="entry name" value="Winged helix-like DNA-binding domain superfamily/Winged helix DNA-binding domain"/>
    <property type="match status" value="1"/>
</dbReference>
<proteinExistence type="inferred from homology"/>
<dbReference type="GO" id="GO:0016987">
    <property type="term" value="F:sigma factor activity"/>
    <property type="evidence" value="ECO:0007669"/>
    <property type="project" value="UniProtKB-KW"/>
</dbReference>
<dbReference type="PANTHER" id="PTHR43133">
    <property type="entry name" value="RNA POLYMERASE ECF-TYPE SIGMA FACTO"/>
    <property type="match status" value="1"/>
</dbReference>
<evidence type="ECO:0000313" key="8">
    <source>
        <dbReference type="Proteomes" id="UP000184114"/>
    </source>
</evidence>
<feature type="domain" description="RNA polymerase sigma factor 70 region 4 type 2" evidence="6">
    <location>
        <begin position="119"/>
        <end position="170"/>
    </location>
</feature>
<dbReference type="InterPro" id="IPR036388">
    <property type="entry name" value="WH-like_DNA-bd_sf"/>
</dbReference>
<dbReference type="AlphaFoldDB" id="A0A1M4UDN9"/>
<name>A0A1M4UDN9_9FIRM</name>
<evidence type="ECO:0000259" key="5">
    <source>
        <dbReference type="Pfam" id="PF04542"/>
    </source>
</evidence>
<evidence type="ECO:0000313" key="7">
    <source>
        <dbReference type="EMBL" id="SHE54794.1"/>
    </source>
</evidence>
<feature type="domain" description="RNA polymerase sigma-70 region 2" evidence="5">
    <location>
        <begin position="29"/>
        <end position="95"/>
    </location>
</feature>
<keyword evidence="4" id="KW-0804">Transcription</keyword>
<reference evidence="8" key="1">
    <citation type="submission" date="2016-11" db="EMBL/GenBank/DDBJ databases">
        <authorList>
            <person name="Varghese N."/>
            <person name="Submissions S."/>
        </authorList>
    </citation>
    <scope>NUCLEOTIDE SEQUENCE [LARGE SCALE GENOMIC DNA]</scope>
    <source>
        <strain evidence="8">DSM 18095</strain>
    </source>
</reference>
<gene>
    <name evidence="7" type="ORF">SAMN02745784_01024</name>
</gene>
<accession>A0A1M4UDN9</accession>
<dbReference type="InterPro" id="IPR014284">
    <property type="entry name" value="RNA_pol_sigma-70_dom"/>
</dbReference>
<evidence type="ECO:0000256" key="3">
    <source>
        <dbReference type="ARBA" id="ARBA00023082"/>
    </source>
</evidence>
<dbReference type="GeneID" id="90996152"/>
<dbReference type="SUPFAM" id="SSF88659">
    <property type="entry name" value="Sigma3 and sigma4 domains of RNA polymerase sigma factors"/>
    <property type="match status" value="1"/>
</dbReference>
<evidence type="ECO:0000256" key="2">
    <source>
        <dbReference type="ARBA" id="ARBA00023015"/>
    </source>
</evidence>
<dbReference type="InterPro" id="IPR013325">
    <property type="entry name" value="RNA_pol_sigma_r2"/>
</dbReference>
<evidence type="ECO:0000256" key="1">
    <source>
        <dbReference type="ARBA" id="ARBA00010641"/>
    </source>
</evidence>
<organism evidence="7 8">
    <name type="scientific">Tissierella praeacuta DSM 18095</name>
    <dbReference type="NCBI Taxonomy" id="1123404"/>
    <lineage>
        <taxon>Bacteria</taxon>
        <taxon>Bacillati</taxon>
        <taxon>Bacillota</taxon>
        <taxon>Tissierellia</taxon>
        <taxon>Tissierellales</taxon>
        <taxon>Tissierellaceae</taxon>
        <taxon>Tissierella</taxon>
    </lineage>
</organism>
<dbReference type="EMBL" id="FQTY01000003">
    <property type="protein sequence ID" value="SHE54794.1"/>
    <property type="molecule type" value="Genomic_DNA"/>
</dbReference>